<evidence type="ECO:0000256" key="2">
    <source>
        <dbReference type="SAM" id="MobiDB-lite"/>
    </source>
</evidence>
<name>A0A4P6KEA7_9MICO</name>
<keyword evidence="1" id="KW-0175">Coiled coil</keyword>
<feature type="region of interest" description="Disordered" evidence="2">
    <location>
        <begin position="118"/>
        <end position="168"/>
    </location>
</feature>
<dbReference type="KEGG" id="ltr:EVS81_05050"/>
<dbReference type="Proteomes" id="UP000289260">
    <property type="component" value="Chromosome"/>
</dbReference>
<gene>
    <name evidence="3" type="ORF">EVS81_05050</name>
</gene>
<evidence type="ECO:0000256" key="1">
    <source>
        <dbReference type="SAM" id="Coils"/>
    </source>
</evidence>
<evidence type="ECO:0000313" key="4">
    <source>
        <dbReference type="Proteomes" id="UP000289260"/>
    </source>
</evidence>
<sequence length="168" mass="17852">MPDSRPQVDRAEAAYNALRDLAHTVRDTPPTQLYELNRELLGIARLVPDVLRKVSALALARSDEAVLDSSTPGGSGKGEVERAARRLLAASELIDAAESNLDRASQALSVLVWHPEKTDSAPTLREPQMTAARHGQGTSPSTPVSSPVLAGPPRPLRSPSQGVPGLSR</sequence>
<dbReference type="AlphaFoldDB" id="A0A4P6KEA7"/>
<organism evidence="3 4">
    <name type="scientific">Leucobacter triazinivorans</name>
    <dbReference type="NCBI Taxonomy" id="1784719"/>
    <lineage>
        <taxon>Bacteria</taxon>
        <taxon>Bacillati</taxon>
        <taxon>Actinomycetota</taxon>
        <taxon>Actinomycetes</taxon>
        <taxon>Micrococcales</taxon>
        <taxon>Microbacteriaceae</taxon>
        <taxon>Leucobacter</taxon>
    </lineage>
</organism>
<dbReference type="EMBL" id="CP035806">
    <property type="protein sequence ID" value="QBE48281.1"/>
    <property type="molecule type" value="Genomic_DNA"/>
</dbReference>
<protein>
    <submittedName>
        <fullName evidence="3">Uncharacterized protein</fullName>
    </submittedName>
</protein>
<reference evidence="3 4" key="1">
    <citation type="submission" date="2019-02" db="EMBL/GenBank/DDBJ databases">
        <authorList>
            <person name="Sun L."/>
            <person name="Pan D."/>
            <person name="Wu X."/>
        </authorList>
    </citation>
    <scope>NUCLEOTIDE SEQUENCE [LARGE SCALE GENOMIC DNA]</scope>
    <source>
        <strain evidence="3 4">JW-1</strain>
    </source>
</reference>
<evidence type="ECO:0000313" key="3">
    <source>
        <dbReference type="EMBL" id="QBE48281.1"/>
    </source>
</evidence>
<dbReference type="RefSeq" id="WP_130109419.1">
    <property type="nucleotide sequence ID" value="NZ_CP035806.1"/>
</dbReference>
<accession>A0A4P6KEA7</accession>
<feature type="coiled-coil region" evidence="1">
    <location>
        <begin position="80"/>
        <end position="107"/>
    </location>
</feature>
<feature type="compositionally biased region" description="Low complexity" evidence="2">
    <location>
        <begin position="138"/>
        <end position="148"/>
    </location>
</feature>
<dbReference type="OrthoDB" id="9898552at2"/>
<proteinExistence type="predicted"/>
<keyword evidence="4" id="KW-1185">Reference proteome</keyword>